<gene>
    <name evidence="2" type="ORF">J3491_01445</name>
</gene>
<organism evidence="2 3">
    <name type="scientific">Psychrobacter halodurans</name>
    <dbReference type="NCBI Taxonomy" id="2818439"/>
    <lineage>
        <taxon>Bacteria</taxon>
        <taxon>Pseudomonadati</taxon>
        <taxon>Pseudomonadota</taxon>
        <taxon>Gammaproteobacteria</taxon>
        <taxon>Moraxellales</taxon>
        <taxon>Moraxellaceae</taxon>
        <taxon>Psychrobacter</taxon>
    </lineage>
</organism>
<dbReference type="Proteomes" id="UP000664161">
    <property type="component" value="Unassembled WGS sequence"/>
</dbReference>
<evidence type="ECO:0000313" key="3">
    <source>
        <dbReference type="Proteomes" id="UP000664161"/>
    </source>
</evidence>
<accession>A0AAW4IT68</accession>
<feature type="compositionally biased region" description="Polar residues" evidence="1">
    <location>
        <begin position="62"/>
        <end position="81"/>
    </location>
</feature>
<proteinExistence type="predicted"/>
<evidence type="ECO:0000256" key="1">
    <source>
        <dbReference type="SAM" id="MobiDB-lite"/>
    </source>
</evidence>
<dbReference type="RefSeq" id="WP_207968969.1">
    <property type="nucleotide sequence ID" value="NZ_JAGBKN010000002.1"/>
</dbReference>
<reference evidence="2 3" key="1">
    <citation type="submission" date="2021-03" db="EMBL/GenBank/DDBJ databases">
        <authorList>
            <person name="Shang D.-D."/>
            <person name="Du Z.-J."/>
            <person name="Chen G.-J."/>
        </authorList>
    </citation>
    <scope>NUCLEOTIDE SEQUENCE [LARGE SCALE GENOMIC DNA]</scope>
    <source>
        <strain evidence="2 3">F2608</strain>
    </source>
</reference>
<keyword evidence="3" id="KW-1185">Reference proteome</keyword>
<feature type="compositionally biased region" description="Polar residues" evidence="1">
    <location>
        <begin position="130"/>
        <end position="139"/>
    </location>
</feature>
<feature type="compositionally biased region" description="Basic and acidic residues" evidence="1">
    <location>
        <begin position="1"/>
        <end position="20"/>
    </location>
</feature>
<evidence type="ECO:0000313" key="2">
    <source>
        <dbReference type="EMBL" id="MBO1515998.1"/>
    </source>
</evidence>
<feature type="compositionally biased region" description="Low complexity" evidence="1">
    <location>
        <begin position="140"/>
        <end position="173"/>
    </location>
</feature>
<dbReference type="EMBL" id="JAGBKN010000002">
    <property type="protein sequence ID" value="MBO1515998.1"/>
    <property type="molecule type" value="Genomic_DNA"/>
</dbReference>
<comment type="caution">
    <text evidence="2">The sequence shown here is derived from an EMBL/GenBank/DDBJ whole genome shotgun (WGS) entry which is preliminary data.</text>
</comment>
<sequence length="330" mass="35922">MYKFLPDKAKGHDTAHDSHMNKTPSPNSKYAATTILAATLSGALLLGGCQQQTETAPVVDDSQATEQVASEDSKPVPQSESAAARIKQFEPIFVTQMQRLQRRLQAEYESLQAADSPQSAEDLLLNSAETAGDNTTNSGDAAPADNDSNVDANANSNTNISANANAAATAQNSERGDEAAADINTSTEVGERDLTVLKRISLEPRKPVMQTEDEIVDSYQQATAALYQPVITPLSADEVDTLINIATLVPQLFEHAEIAGRLSAKSPALARLIIQHQVWEQIEAQQVIDMQQMKLNQQQEFEALMAKFNETIKGYDEQIAKYEKTLEAFE</sequence>
<name>A0AAW4IT68_9GAMM</name>
<feature type="region of interest" description="Disordered" evidence="1">
    <location>
        <begin position="130"/>
        <end position="187"/>
    </location>
</feature>
<feature type="region of interest" description="Disordered" evidence="1">
    <location>
        <begin position="56"/>
        <end position="82"/>
    </location>
</feature>
<dbReference type="AlphaFoldDB" id="A0AAW4IT68"/>
<feature type="region of interest" description="Disordered" evidence="1">
    <location>
        <begin position="1"/>
        <end position="26"/>
    </location>
</feature>
<protein>
    <submittedName>
        <fullName evidence="2">Uncharacterized protein</fullName>
    </submittedName>
</protein>